<protein>
    <submittedName>
        <fullName evidence="1">Uncharacterized protein</fullName>
    </submittedName>
</protein>
<evidence type="ECO:0000313" key="1">
    <source>
        <dbReference type="EMBL" id="KHJ95420.1"/>
    </source>
</evidence>
<organism evidence="1 2">
    <name type="scientific">Oesophagostomum dentatum</name>
    <name type="common">Nodular worm</name>
    <dbReference type="NCBI Taxonomy" id="61180"/>
    <lineage>
        <taxon>Eukaryota</taxon>
        <taxon>Metazoa</taxon>
        <taxon>Ecdysozoa</taxon>
        <taxon>Nematoda</taxon>
        <taxon>Chromadorea</taxon>
        <taxon>Rhabditida</taxon>
        <taxon>Rhabditina</taxon>
        <taxon>Rhabditomorpha</taxon>
        <taxon>Strongyloidea</taxon>
        <taxon>Strongylidae</taxon>
        <taxon>Oesophagostomum</taxon>
    </lineage>
</organism>
<dbReference type="Proteomes" id="UP000053660">
    <property type="component" value="Unassembled WGS sequence"/>
</dbReference>
<keyword evidence="2" id="KW-1185">Reference proteome</keyword>
<gene>
    <name evidence="1" type="ORF">OESDEN_04635</name>
</gene>
<dbReference type="AlphaFoldDB" id="A0A0B1TJ27"/>
<proteinExistence type="predicted"/>
<dbReference type="EMBL" id="KN549972">
    <property type="protein sequence ID" value="KHJ95420.1"/>
    <property type="molecule type" value="Genomic_DNA"/>
</dbReference>
<evidence type="ECO:0000313" key="2">
    <source>
        <dbReference type="Proteomes" id="UP000053660"/>
    </source>
</evidence>
<reference evidence="1 2" key="1">
    <citation type="submission" date="2014-03" db="EMBL/GenBank/DDBJ databases">
        <title>Draft genome of the hookworm Oesophagostomum dentatum.</title>
        <authorList>
            <person name="Mitreva M."/>
        </authorList>
    </citation>
    <scope>NUCLEOTIDE SEQUENCE [LARGE SCALE GENOMIC DNA]</scope>
    <source>
        <strain evidence="1 2">OD-Hann</strain>
    </source>
</reference>
<accession>A0A0B1TJ27</accession>
<sequence>MSAQVDTSTLPKLNPKSKHLKRIVAVGFNETDLAGVVSDRGVAVKVPILFKPDDTENVLNAILGRPIPSRRPSTTRKPTTTKPTNEIRCLFVGDLYNFGSDDYSVHQVGFAVLYAEDADGIQRGKKKEPKQVLKCLFVGDLYNFGKNVEKYVDEAELISSVGYDFLDLEDANAAAGLWAYGYTTFSAFPDLSNFTSIYSKFLEKLEKMQFTDTASPVPTSNAIEAVNNIPVDDIRANCIVFFSAQ</sequence>
<name>A0A0B1TJ27_OESDE</name>